<keyword evidence="1" id="KW-0175">Coiled coil</keyword>
<name>A0A1U7I934_9CYAN</name>
<protein>
    <submittedName>
        <fullName evidence="2">NHLP bacteriocin system secretion protein</fullName>
    </submittedName>
</protein>
<comment type="caution">
    <text evidence="2">The sequence shown here is derived from an EMBL/GenBank/DDBJ whole genome shotgun (WGS) entry which is preliminary data.</text>
</comment>
<dbReference type="EMBL" id="MRCE01000033">
    <property type="protein sequence ID" value="OKH33021.1"/>
    <property type="molecule type" value="Genomic_DNA"/>
</dbReference>
<dbReference type="InterPro" id="IPR050739">
    <property type="entry name" value="MFP"/>
</dbReference>
<dbReference type="PANTHER" id="PTHR30386:SF28">
    <property type="entry name" value="EXPORTED PROTEIN"/>
    <property type="match status" value="1"/>
</dbReference>
<dbReference type="PANTHER" id="PTHR30386">
    <property type="entry name" value="MEMBRANE FUSION SUBUNIT OF EMRAB-TOLC MULTIDRUG EFFLUX PUMP"/>
    <property type="match status" value="1"/>
</dbReference>
<organism evidence="2 3">
    <name type="scientific">[Phormidium ambiguum] IAM M-71</name>
    <dbReference type="NCBI Taxonomy" id="454136"/>
    <lineage>
        <taxon>Bacteria</taxon>
        <taxon>Bacillati</taxon>
        <taxon>Cyanobacteriota</taxon>
        <taxon>Cyanophyceae</taxon>
        <taxon>Oscillatoriophycideae</taxon>
        <taxon>Aerosakkonematales</taxon>
        <taxon>Aerosakkonemataceae</taxon>
        <taxon>Floridanema</taxon>
    </lineage>
</organism>
<dbReference type="Gene3D" id="2.40.50.100">
    <property type="match status" value="1"/>
</dbReference>
<evidence type="ECO:0000313" key="3">
    <source>
        <dbReference type="Proteomes" id="UP000185860"/>
    </source>
</evidence>
<dbReference type="Proteomes" id="UP000185860">
    <property type="component" value="Unassembled WGS sequence"/>
</dbReference>
<proteinExistence type="predicted"/>
<dbReference type="NCBIfam" id="TIGR03794">
    <property type="entry name" value="NHLM_micro_HlyD"/>
    <property type="match status" value="1"/>
</dbReference>
<gene>
    <name evidence="2" type="ORF">NIES2119_24280</name>
</gene>
<evidence type="ECO:0000256" key="1">
    <source>
        <dbReference type="SAM" id="Coils"/>
    </source>
</evidence>
<evidence type="ECO:0000313" key="2">
    <source>
        <dbReference type="EMBL" id="OKH33021.1"/>
    </source>
</evidence>
<feature type="coiled-coil region" evidence="1">
    <location>
        <begin position="202"/>
        <end position="362"/>
    </location>
</feature>
<accession>A0A1U7I934</accession>
<dbReference type="STRING" id="454136.NIES2119_24280"/>
<dbReference type="AlphaFoldDB" id="A0A1U7I934"/>
<dbReference type="OrthoDB" id="8439633at2"/>
<sequence>MNSPEKRKIFRKESLNYLSTPERLDELIKVISPQDWIPLATLGGLVLAGLVWSIFGRIPITVAGQGVLLRSRQVVELQSPISGQLQELKVKVGDCLANSQEVIATIEPLELKQKRELERQKLAELEKQDREASAIALQRTQLEKIAFQQQKTSLKQRLQDAQSLTPLLKNQSTSSIAKQEESLQQRLQNLQSLTPVLRSKRSGAIQQKRESLQQRLQDAKAQAPVLKERLEIRQELAKQGAIPKDQVLEAERQYRDSLQNVAEVQAQLKQLDVDQTQAEQAYLENLNAIGEIQSQLKKLELDQTESEQRYLDNLNKISDIESQLKELDTKAKTLEQQNLDAANNRKNQILDVETQVKAFEQQIQTNSIIKSPYEGCILELTVTNGQIVSPGNRIGSIQIQKSAQPLLAVTYFPVRDGKQIKPGMPIQITPSIVKRERFGGIVGNVISVSPFPVTKQGAASVIGNPEIVENLLSQSKEAQIEVWAELKENSRNFSGYEWSSSQGPLDVKISTGTTTSAQVTVQKRAPIEFVLPFLREWSGIR</sequence>
<reference evidence="2 3" key="1">
    <citation type="submission" date="2016-11" db="EMBL/GenBank/DDBJ databases">
        <title>Draft Genome Sequences of Nine Cyanobacterial Strains from Diverse Habitats.</title>
        <authorList>
            <person name="Zhu T."/>
            <person name="Hou S."/>
            <person name="Lu X."/>
            <person name="Hess W.R."/>
        </authorList>
    </citation>
    <scope>NUCLEOTIDE SEQUENCE [LARGE SCALE GENOMIC DNA]</scope>
    <source>
        <strain evidence="2 3">IAM M-71</strain>
    </source>
</reference>
<dbReference type="RefSeq" id="WP_073596076.1">
    <property type="nucleotide sequence ID" value="NZ_MRCE01000033.1"/>
</dbReference>
<dbReference type="InterPro" id="IPR022275">
    <property type="entry name" value="NHPM_bacteriocin_SS_HylD"/>
</dbReference>